<evidence type="ECO:0000313" key="2">
    <source>
        <dbReference type="Proteomes" id="UP000031599"/>
    </source>
</evidence>
<dbReference type="RefSeq" id="WP_153258237.1">
    <property type="nucleotide sequence ID" value="NZ_JMCC02000010.1"/>
</dbReference>
<dbReference type="EMBL" id="JMCC02000010">
    <property type="protein sequence ID" value="KIG18604.1"/>
    <property type="molecule type" value="Genomic_DNA"/>
</dbReference>
<gene>
    <name evidence="1" type="ORF">DB30_00289</name>
</gene>
<dbReference type="Proteomes" id="UP000031599">
    <property type="component" value="Unassembled WGS sequence"/>
</dbReference>
<proteinExistence type="predicted"/>
<dbReference type="AlphaFoldDB" id="A0A0C1ZM93"/>
<organism evidence="1 2">
    <name type="scientific">Enhygromyxa salina</name>
    <dbReference type="NCBI Taxonomy" id="215803"/>
    <lineage>
        <taxon>Bacteria</taxon>
        <taxon>Pseudomonadati</taxon>
        <taxon>Myxococcota</taxon>
        <taxon>Polyangia</taxon>
        <taxon>Nannocystales</taxon>
        <taxon>Nannocystaceae</taxon>
        <taxon>Enhygromyxa</taxon>
    </lineage>
</organism>
<sequence length="48" mass="4859">MQSEIPKLGRAISMGLALTACGDRAVIEIGHDSTGEPAALGSINMCDG</sequence>
<accession>A0A0C1ZM93</accession>
<evidence type="ECO:0000313" key="1">
    <source>
        <dbReference type="EMBL" id="KIG18604.1"/>
    </source>
</evidence>
<comment type="caution">
    <text evidence="1">The sequence shown here is derived from an EMBL/GenBank/DDBJ whole genome shotgun (WGS) entry which is preliminary data.</text>
</comment>
<protein>
    <submittedName>
        <fullName evidence="1">Uncharacterized protein</fullName>
    </submittedName>
</protein>
<dbReference type="PROSITE" id="PS51257">
    <property type="entry name" value="PROKAR_LIPOPROTEIN"/>
    <property type="match status" value="1"/>
</dbReference>
<name>A0A0C1ZM93_9BACT</name>
<reference evidence="1 2" key="1">
    <citation type="submission" date="2014-12" db="EMBL/GenBank/DDBJ databases">
        <title>Genome assembly of Enhygromyxa salina DSM 15201.</title>
        <authorList>
            <person name="Sharma G."/>
            <person name="Subramanian S."/>
        </authorList>
    </citation>
    <scope>NUCLEOTIDE SEQUENCE [LARGE SCALE GENOMIC DNA]</scope>
    <source>
        <strain evidence="1 2">DSM 15201</strain>
    </source>
</reference>